<sequence>MLFQLDNTLLVEDGQHSVSVVAQELTQRQLVNITSLNGSSASSFLLFSRIPSRANNTRHSHQVPASTRLPSDTTEAKLLMDVRCSPGDLLGPLGLFVQALLAFLAFTTLIAKRFCEPKHERRPWKIWFYDTSKQAIGAAVIHFANVFLADMFQGDPCTWYFVSFLLDSTVGLLVIYIGLKIGQWLALRKGWESLRFGEYGRPPQCNAWIGQCGLYILVMIIEKILMTLLVLCHFWVKVRKFILAPVKNANLEIVIVMFMVPLFVNALIFWVVDNFLKRQIRETKTLSINSNDVSVKYFRNNDRLKYYNHLEKPEDFEANMLLMEDEEINTSAVGIGNNNTTTNLLLD</sequence>
<gene>
    <name evidence="2" type="ORF">OCTVUL_1B009766</name>
</gene>
<dbReference type="Proteomes" id="UP001162480">
    <property type="component" value="Chromosome 15"/>
</dbReference>
<dbReference type="PANTHER" id="PTHR31735">
    <property type="entry name" value="VACUOLAR MEMBRANE PROTEIN YPL162C"/>
    <property type="match status" value="1"/>
</dbReference>
<feature type="transmembrane region" description="Helical" evidence="1">
    <location>
        <begin position="251"/>
        <end position="272"/>
    </location>
</feature>
<name>A0AA36FDM1_OCTVU</name>
<keyword evidence="3" id="KW-1185">Reference proteome</keyword>
<feature type="transmembrane region" description="Helical" evidence="1">
    <location>
        <begin position="95"/>
        <end position="115"/>
    </location>
</feature>
<feature type="transmembrane region" description="Helical" evidence="1">
    <location>
        <begin position="158"/>
        <end position="179"/>
    </location>
</feature>
<evidence type="ECO:0000256" key="1">
    <source>
        <dbReference type="SAM" id="Phobius"/>
    </source>
</evidence>
<dbReference type="EMBL" id="OX597828">
    <property type="protein sequence ID" value="CAI9733717.1"/>
    <property type="molecule type" value="Genomic_DNA"/>
</dbReference>
<reference evidence="2" key="1">
    <citation type="submission" date="2023-08" db="EMBL/GenBank/DDBJ databases">
        <authorList>
            <person name="Alioto T."/>
            <person name="Alioto T."/>
            <person name="Gomez Garrido J."/>
        </authorList>
    </citation>
    <scope>NUCLEOTIDE SEQUENCE</scope>
</reference>
<keyword evidence="1" id="KW-0812">Transmembrane</keyword>
<protein>
    <recommendedName>
        <fullName evidence="4">Store-operated calcium entry regulator STIMATE</fullName>
    </recommendedName>
</protein>
<dbReference type="PANTHER" id="PTHR31735:SF1">
    <property type="entry name" value="VACUOLAR MEMBRANE PROTEIN YPL162C"/>
    <property type="match status" value="1"/>
</dbReference>
<proteinExistence type="predicted"/>
<dbReference type="AlphaFoldDB" id="A0AA36FDM1"/>
<evidence type="ECO:0008006" key="4">
    <source>
        <dbReference type="Google" id="ProtNLM"/>
    </source>
</evidence>
<organism evidence="2 3">
    <name type="scientific">Octopus vulgaris</name>
    <name type="common">Common octopus</name>
    <dbReference type="NCBI Taxonomy" id="6645"/>
    <lineage>
        <taxon>Eukaryota</taxon>
        <taxon>Metazoa</taxon>
        <taxon>Spiralia</taxon>
        <taxon>Lophotrochozoa</taxon>
        <taxon>Mollusca</taxon>
        <taxon>Cephalopoda</taxon>
        <taxon>Coleoidea</taxon>
        <taxon>Octopodiformes</taxon>
        <taxon>Octopoda</taxon>
        <taxon>Incirrata</taxon>
        <taxon>Octopodidae</taxon>
        <taxon>Octopus</taxon>
    </lineage>
</organism>
<dbReference type="GO" id="GO:0016020">
    <property type="term" value="C:membrane"/>
    <property type="evidence" value="ECO:0007669"/>
    <property type="project" value="TreeGrafter"/>
</dbReference>
<keyword evidence="1" id="KW-1133">Transmembrane helix</keyword>
<keyword evidence="1" id="KW-0472">Membrane</keyword>
<dbReference type="Pfam" id="PF12400">
    <property type="entry name" value="STIMATE"/>
    <property type="match status" value="1"/>
</dbReference>
<accession>A0AA36FDM1</accession>
<feature type="transmembrane region" description="Helical" evidence="1">
    <location>
        <begin position="214"/>
        <end position="236"/>
    </location>
</feature>
<dbReference type="InterPro" id="IPR022127">
    <property type="entry name" value="STIMATE/YPL162C"/>
</dbReference>
<evidence type="ECO:0000313" key="2">
    <source>
        <dbReference type="EMBL" id="CAI9733717.1"/>
    </source>
</evidence>
<evidence type="ECO:0000313" key="3">
    <source>
        <dbReference type="Proteomes" id="UP001162480"/>
    </source>
</evidence>